<evidence type="ECO:0000313" key="2">
    <source>
        <dbReference type="Proteomes" id="UP001163982"/>
    </source>
</evidence>
<dbReference type="EMBL" id="CP114035">
    <property type="protein sequence ID" value="WAP63553.1"/>
    <property type="molecule type" value="Genomic_DNA"/>
</dbReference>
<keyword evidence="2" id="KW-1185">Reference proteome</keyword>
<evidence type="ECO:0000313" key="1">
    <source>
        <dbReference type="EMBL" id="WAP63553.1"/>
    </source>
</evidence>
<reference evidence="1" key="1">
    <citation type="journal article" date="2024" name="Int. J. Syst. Evol. Microbiol.">
        <title>Pseudomonas fortuita sp. nov., isolated from the endosphere of a wild yam.</title>
        <authorList>
            <person name="Carlier A."/>
            <person name="Beaumel M."/>
            <person name="Moreau S."/>
            <person name="Acar T."/>
            <person name="Sana T.G."/>
            <person name="Cnockaert M."/>
            <person name="Vandamme P."/>
        </authorList>
    </citation>
    <scope>NUCLEOTIDE SEQUENCE</scope>
    <source>
        <strain evidence="1">GMI12077</strain>
    </source>
</reference>
<name>A0ACD4P6J5_9PSED</name>
<proteinExistence type="predicted"/>
<accession>A0ACD4P6J5</accession>
<gene>
    <name evidence="1" type="ORF">OZ911_27370</name>
</gene>
<protein>
    <submittedName>
        <fullName evidence="1">Uncharacterized protein</fullName>
    </submittedName>
</protein>
<sequence length="278" mass="31180">MHKDTYGLTVQMEQTEVPYPFPTTTKNMLRLVGTSDDITSAINAFRPSYHEDFANVQRVARPYLNGDPTPENSTALAVALATALCHWSACMRRSPRLHSIQHISDGLADKQMHTRLAELGRHDLEAFNLDSDNSRILRTSSPVQDVRAFDIGLIALLNNLAELLFLSCTRATYPMKALLLITGLMPAFDSQVTDGLKRAGKTGFNNPHHLPTNTKYAGDRRICELPFYLGNCWSLHREDFQKGIEKSLRKELKAAPGRVFDILLFMQADPSRKLILAV</sequence>
<organism evidence="1 2">
    <name type="scientific">Pseudomonas fortuita</name>
    <dbReference type="NCBI Taxonomy" id="3233375"/>
    <lineage>
        <taxon>Bacteria</taxon>
        <taxon>Pseudomonadati</taxon>
        <taxon>Pseudomonadota</taxon>
        <taxon>Gammaproteobacteria</taxon>
        <taxon>Pseudomonadales</taxon>
        <taxon>Pseudomonadaceae</taxon>
        <taxon>Pseudomonas</taxon>
    </lineage>
</organism>
<dbReference type="Proteomes" id="UP001163982">
    <property type="component" value="Chromosome"/>
</dbReference>